<reference evidence="1" key="1">
    <citation type="submission" date="2020-05" db="EMBL/GenBank/DDBJ databases">
        <authorList>
            <person name="Chiriac C."/>
            <person name="Salcher M."/>
            <person name="Ghai R."/>
            <person name="Kavagutti S V."/>
        </authorList>
    </citation>
    <scope>NUCLEOTIDE SEQUENCE</scope>
</reference>
<accession>A0A6J6LQZ1</accession>
<dbReference type="InterPro" id="IPR005019">
    <property type="entry name" value="Adenine_glyco"/>
</dbReference>
<dbReference type="AlphaFoldDB" id="A0A6J6LQZ1"/>
<evidence type="ECO:0000313" key="1">
    <source>
        <dbReference type="EMBL" id="CAB4662845.1"/>
    </source>
</evidence>
<dbReference type="InterPro" id="IPR052891">
    <property type="entry name" value="DNA-3mA_glycosylase"/>
</dbReference>
<proteinExistence type="predicted"/>
<dbReference type="Gene3D" id="1.10.340.30">
    <property type="entry name" value="Hypothetical protein, domain 2"/>
    <property type="match status" value="1"/>
</dbReference>
<dbReference type="NCBIfam" id="TIGR00624">
    <property type="entry name" value="tag"/>
    <property type="match status" value="1"/>
</dbReference>
<dbReference type="Pfam" id="PF03352">
    <property type="entry name" value="Adenine_glyco"/>
    <property type="match status" value="1"/>
</dbReference>
<name>A0A6J6LQZ1_9ZZZZ</name>
<gene>
    <name evidence="1" type="ORF">UFOPK2169_01530</name>
</gene>
<dbReference type="PANTHER" id="PTHR30037:SF4">
    <property type="entry name" value="DNA-3-METHYLADENINE GLYCOSYLASE I"/>
    <property type="match status" value="1"/>
</dbReference>
<dbReference type="PANTHER" id="PTHR30037">
    <property type="entry name" value="DNA-3-METHYLADENINE GLYCOSYLASE 1"/>
    <property type="match status" value="1"/>
</dbReference>
<dbReference type="EMBL" id="CAEZWE010000082">
    <property type="protein sequence ID" value="CAB4662845.1"/>
    <property type="molecule type" value="Genomic_DNA"/>
</dbReference>
<dbReference type="GO" id="GO:0006284">
    <property type="term" value="P:base-excision repair"/>
    <property type="evidence" value="ECO:0007669"/>
    <property type="project" value="InterPro"/>
</dbReference>
<dbReference type="InterPro" id="IPR004597">
    <property type="entry name" value="Tag"/>
</dbReference>
<sequence length="211" mass="24289">MLQPTGDGRQRCWWPGDDTQYQQYHDTEWGRPLVESRALFEKICLEGFQSGLSWLTILRKRENFRAAFFSFDHTVIAQFGEDDISELMSNAGIVRHRGKIEAVINNARRLLEMEEQGISLNDFLWSFAPRVPFGQTGVAEGEYPIASQSPEATQLSKELKRQGWKFVGPTTMYSMMQSVGMVNDHVEGCCVRDECEQQRKLILRDLPHEAR</sequence>
<dbReference type="SUPFAM" id="SSF48150">
    <property type="entry name" value="DNA-glycosylase"/>
    <property type="match status" value="1"/>
</dbReference>
<organism evidence="1">
    <name type="scientific">freshwater metagenome</name>
    <dbReference type="NCBI Taxonomy" id="449393"/>
    <lineage>
        <taxon>unclassified sequences</taxon>
        <taxon>metagenomes</taxon>
        <taxon>ecological metagenomes</taxon>
    </lineage>
</organism>
<dbReference type="InterPro" id="IPR011257">
    <property type="entry name" value="DNA_glycosylase"/>
</dbReference>
<protein>
    <submittedName>
        <fullName evidence="1">Unannotated protein</fullName>
    </submittedName>
</protein>
<dbReference type="GO" id="GO:0008725">
    <property type="term" value="F:DNA-3-methyladenine glycosylase activity"/>
    <property type="evidence" value="ECO:0007669"/>
    <property type="project" value="InterPro"/>
</dbReference>